<dbReference type="GO" id="GO:0005524">
    <property type="term" value="F:ATP binding"/>
    <property type="evidence" value="ECO:0007669"/>
    <property type="project" value="UniProtKB-KW"/>
</dbReference>
<keyword evidence="12" id="KW-1185">Reference proteome</keyword>
<dbReference type="PANTHER" id="PTHR43095">
    <property type="entry name" value="SUGAR KINASE"/>
    <property type="match status" value="1"/>
</dbReference>
<comment type="catalytic activity">
    <reaction evidence="6">
        <text>D-xylulose + ATP = D-xylulose 5-phosphate + ADP + H(+)</text>
        <dbReference type="Rhea" id="RHEA:10964"/>
        <dbReference type="ChEBI" id="CHEBI:15378"/>
        <dbReference type="ChEBI" id="CHEBI:17140"/>
        <dbReference type="ChEBI" id="CHEBI:30616"/>
        <dbReference type="ChEBI" id="CHEBI:57737"/>
        <dbReference type="ChEBI" id="CHEBI:456216"/>
        <dbReference type="EC" id="2.7.1.17"/>
    </reaction>
</comment>
<dbReference type="Pfam" id="PF02782">
    <property type="entry name" value="FGGY_C"/>
    <property type="match status" value="1"/>
</dbReference>
<feature type="domain" description="Carbohydrate kinase FGGY C-terminal" evidence="8">
    <location>
        <begin position="257"/>
        <end position="455"/>
    </location>
</feature>
<dbReference type="InterPro" id="IPR043129">
    <property type="entry name" value="ATPase_NBD"/>
</dbReference>
<dbReference type="Proteomes" id="UP000003490">
    <property type="component" value="Unassembled WGS sequence"/>
</dbReference>
<name>A7VNR6_9FIRM</name>
<dbReference type="OrthoDB" id="9805576at2"/>
<organism evidence="9 11">
    <name type="scientific">[Clostridium] leptum DSM 753</name>
    <dbReference type="NCBI Taxonomy" id="428125"/>
    <lineage>
        <taxon>Bacteria</taxon>
        <taxon>Bacillati</taxon>
        <taxon>Bacillota</taxon>
        <taxon>Clostridia</taxon>
        <taxon>Eubacteriales</taxon>
        <taxon>Oscillospiraceae</taxon>
        <taxon>Oscillospiraceae incertae sedis</taxon>
    </lineage>
</organism>
<evidence type="ECO:0000313" key="12">
    <source>
        <dbReference type="Proteomes" id="UP000220611"/>
    </source>
</evidence>
<evidence type="ECO:0000256" key="6">
    <source>
        <dbReference type="RuleBase" id="RU364073"/>
    </source>
</evidence>
<dbReference type="EMBL" id="NOXF01000008">
    <property type="protein sequence ID" value="PEQ24074.1"/>
    <property type="molecule type" value="Genomic_DNA"/>
</dbReference>
<dbReference type="Pfam" id="PF00370">
    <property type="entry name" value="FGGY_N"/>
    <property type="match status" value="1"/>
</dbReference>
<sequence length="515" mass="55819">MSCFLGIDAGTSGVKAVVMDASGALLGKGYGECDLITPRPSWVEQDPQAWWEACDAAVRQAVAKSGRGGEVAGIGFSGQMQGLTLMDKEMKPIGNCMIWLDQRASAEAEELNRRIDPAEALEITANHCLPSYWAAKLLWLRKNRPEDYERINVALFPKDYLRYRMTGEIATDVSDASCSWLLDMKKRAWSDRMFEVTGIPRSIVPERLLESQQAAGCLLPELAERWGLRPGIPLAAGGGDQTVGGVGCGIVRAGTIAATIGTSGVVFGACDQPFVDQKPRAMYSLCHSVPGKYCFLGCTMGAGGSFKWMRDTLFADKKQELAEKGGDVYAYMDALAEAEPAGSEGLCFLPYPGGESTPHVDPNARGVFFGLSYRHNLGAMCRSVMEGVTFSLRDILEIIHETNNLTVTEVRAMGGGAKSALWRQIQADVYNASVITMNMDEGPAAGAAILAAVAAGEFPSVEEGCRHILKPVTQTQPIAENVGVYDDFYGTYRKLYPALKPLYQEQAQKVAKYLE</sequence>
<keyword evidence="2 6" id="KW-0808">Transferase</keyword>
<dbReference type="InterPro" id="IPR018485">
    <property type="entry name" value="FGGY_C"/>
</dbReference>
<dbReference type="PANTHER" id="PTHR43095:SF5">
    <property type="entry name" value="XYLULOSE KINASE"/>
    <property type="match status" value="1"/>
</dbReference>
<evidence type="ECO:0000256" key="1">
    <source>
        <dbReference type="ARBA" id="ARBA00009156"/>
    </source>
</evidence>
<evidence type="ECO:0000256" key="3">
    <source>
        <dbReference type="ARBA" id="ARBA00022741"/>
    </source>
</evidence>
<dbReference type="InterPro" id="IPR006000">
    <property type="entry name" value="Xylulokinase"/>
</dbReference>
<evidence type="ECO:0000256" key="5">
    <source>
        <dbReference type="ARBA" id="ARBA00022840"/>
    </source>
</evidence>
<reference evidence="9 11" key="2">
    <citation type="submission" date="2007-08" db="EMBL/GenBank/DDBJ databases">
        <authorList>
            <person name="Fulton L."/>
            <person name="Clifton S."/>
            <person name="Fulton B."/>
            <person name="Xu J."/>
            <person name="Minx P."/>
            <person name="Pepin K.H."/>
            <person name="Johnson M."/>
            <person name="Thiruvilangam P."/>
            <person name="Bhonagiri V."/>
            <person name="Nash W.E."/>
            <person name="Wang C."/>
            <person name="Mardis E.R."/>
            <person name="Wilson R.K."/>
        </authorList>
    </citation>
    <scope>NUCLEOTIDE SEQUENCE [LARGE SCALE GENOMIC DNA]</scope>
    <source>
        <strain evidence="9 11">DSM 753</strain>
    </source>
</reference>
<keyword evidence="5 6" id="KW-0067">ATP-binding</keyword>
<keyword evidence="6" id="KW-0859">Xylose metabolism</keyword>
<dbReference type="PIRSF" id="PIRSF000538">
    <property type="entry name" value="GlpK"/>
    <property type="match status" value="1"/>
</dbReference>
<reference evidence="10 12" key="3">
    <citation type="submission" date="2017-07" db="EMBL/GenBank/DDBJ databases">
        <title>Prevalence of linear plasmids in Cutibacterium (Propionibacterium) acnes isolates obtained from prostatic tissue.</title>
        <authorList>
            <person name="Davidsson S."/>
            <person name="Carlsson J."/>
            <person name="Molling P."/>
            <person name="Andren O."/>
            <person name="Andersson S.-O."/>
            <person name="Brzuszkiewicz E."/>
            <person name="Poehlein A."/>
            <person name="Al-Zeer M."/>
            <person name="Brinkmann V."/>
            <person name="Scavenius C."/>
            <person name="Nazipi S."/>
            <person name="Soderquist B."/>
            <person name="Bruggemann H."/>
        </authorList>
    </citation>
    <scope>NUCLEOTIDE SEQUENCE [LARGE SCALE GENOMIC DNA]</scope>
    <source>
        <strain evidence="10 12">DSM 753</strain>
    </source>
</reference>
<gene>
    <name evidence="6 9" type="primary">xylB</name>
    <name evidence="10" type="ORF">CH238_10600</name>
    <name evidence="9" type="ORF">CLOLEP_00192</name>
</gene>
<accession>A7VNR6</accession>
<evidence type="ECO:0000313" key="10">
    <source>
        <dbReference type="EMBL" id="PEQ24074.1"/>
    </source>
</evidence>
<comment type="similarity">
    <text evidence="1 6">Belongs to the FGGY kinase family.</text>
</comment>
<dbReference type="CDD" id="cd07808">
    <property type="entry name" value="ASKHA_NBD_FGGY_EcXK-like"/>
    <property type="match status" value="1"/>
</dbReference>
<evidence type="ECO:0000313" key="9">
    <source>
        <dbReference type="EMBL" id="EDO62976.1"/>
    </source>
</evidence>
<dbReference type="HOGENOM" id="CLU_009281_3_0_9"/>
<dbReference type="eggNOG" id="COG1070">
    <property type="taxonomic scope" value="Bacteria"/>
</dbReference>
<dbReference type="Gene3D" id="3.30.420.40">
    <property type="match status" value="2"/>
</dbReference>
<dbReference type="InterPro" id="IPR050406">
    <property type="entry name" value="FGGY_Carb_Kinase"/>
</dbReference>
<dbReference type="SUPFAM" id="SSF53067">
    <property type="entry name" value="Actin-like ATPase domain"/>
    <property type="match status" value="2"/>
</dbReference>
<dbReference type="EC" id="2.7.1.17" evidence="6"/>
<dbReference type="AlphaFoldDB" id="A7VNR6"/>
<dbReference type="Proteomes" id="UP000220611">
    <property type="component" value="Unassembled WGS sequence"/>
</dbReference>
<evidence type="ECO:0000259" key="8">
    <source>
        <dbReference type="Pfam" id="PF02782"/>
    </source>
</evidence>
<evidence type="ECO:0000259" key="7">
    <source>
        <dbReference type="Pfam" id="PF00370"/>
    </source>
</evidence>
<dbReference type="EMBL" id="ABCB02000009">
    <property type="protein sequence ID" value="EDO62976.1"/>
    <property type="molecule type" value="Genomic_DNA"/>
</dbReference>
<evidence type="ECO:0000256" key="2">
    <source>
        <dbReference type="ARBA" id="ARBA00022679"/>
    </source>
</evidence>
<proteinExistence type="inferred from homology"/>
<evidence type="ECO:0000313" key="11">
    <source>
        <dbReference type="Proteomes" id="UP000003490"/>
    </source>
</evidence>
<dbReference type="GO" id="GO:0004856">
    <property type="term" value="F:D-xylulokinase activity"/>
    <property type="evidence" value="ECO:0007669"/>
    <property type="project" value="UniProtKB-EC"/>
</dbReference>
<dbReference type="InterPro" id="IPR000577">
    <property type="entry name" value="Carb_kinase_FGGY"/>
</dbReference>
<keyword evidence="4 6" id="KW-0418">Kinase</keyword>
<dbReference type="GO" id="GO:0042732">
    <property type="term" value="P:D-xylose metabolic process"/>
    <property type="evidence" value="ECO:0007669"/>
    <property type="project" value="UniProtKB-KW"/>
</dbReference>
<keyword evidence="6" id="KW-0119">Carbohydrate metabolism</keyword>
<keyword evidence="3 6" id="KW-0547">Nucleotide-binding</keyword>
<dbReference type="NCBIfam" id="TIGR01312">
    <property type="entry name" value="XylB"/>
    <property type="match status" value="1"/>
</dbReference>
<feature type="domain" description="Carbohydrate kinase FGGY N-terminal" evidence="7">
    <location>
        <begin position="4"/>
        <end position="247"/>
    </location>
</feature>
<dbReference type="GO" id="GO:0005997">
    <property type="term" value="P:xylulose metabolic process"/>
    <property type="evidence" value="ECO:0007669"/>
    <property type="project" value="InterPro"/>
</dbReference>
<reference evidence="9 11" key="1">
    <citation type="submission" date="2007-08" db="EMBL/GenBank/DDBJ databases">
        <title>Draft genome sequence of Clostridium leptum (DSM 753).</title>
        <authorList>
            <person name="Sudarsanam P."/>
            <person name="Ley R."/>
            <person name="Guruge J."/>
            <person name="Turnbaugh P.J."/>
            <person name="Mahowald M."/>
            <person name="Liep D."/>
            <person name="Gordon J."/>
        </authorList>
    </citation>
    <scope>NUCLEOTIDE SEQUENCE [LARGE SCALE GENOMIC DNA]</scope>
    <source>
        <strain evidence="9 11">DSM 753</strain>
    </source>
</reference>
<protein>
    <recommendedName>
        <fullName evidence="6">Xylulose kinase</fullName>
        <shortName evidence="6">Xylulokinase</shortName>
        <ecNumber evidence="6">2.7.1.17</ecNumber>
    </recommendedName>
</protein>
<dbReference type="InterPro" id="IPR018484">
    <property type="entry name" value="FGGY_N"/>
</dbReference>
<comment type="caution">
    <text evidence="9">The sequence shown here is derived from an EMBL/GenBank/DDBJ whole genome shotgun (WGS) entry which is preliminary data.</text>
</comment>
<evidence type="ECO:0000256" key="4">
    <source>
        <dbReference type="ARBA" id="ARBA00022777"/>
    </source>
</evidence>